<sequence length="128" mass="15255">MNDVQNQDDLYIIVDVFYKKLFADERISYIFTRITPIHEKLEEHLQMLVKFWSQAILGTGGYYNNLTQIHLDVDLKSHLTKELFEIWLTHFETAINENFEGFNCERMKNMAHNLSTIMQIKIAQQNKE</sequence>
<name>A0A328YLQ8_9FLAO</name>
<keyword evidence="2" id="KW-1185">Reference proteome</keyword>
<dbReference type="RefSeq" id="WP_112112415.1">
    <property type="nucleotide sequence ID" value="NZ_QLSZ01000002.1"/>
</dbReference>
<comment type="caution">
    <text evidence="1">The sequence shown here is derived from an EMBL/GenBank/DDBJ whole genome shotgun (WGS) entry which is preliminary data.</text>
</comment>
<accession>A0A328YLQ8</accession>
<dbReference type="GO" id="GO:0020037">
    <property type="term" value="F:heme binding"/>
    <property type="evidence" value="ECO:0007669"/>
    <property type="project" value="InterPro"/>
</dbReference>
<dbReference type="EMBL" id="QLSZ01000002">
    <property type="protein sequence ID" value="RAR74274.1"/>
    <property type="molecule type" value="Genomic_DNA"/>
</dbReference>
<evidence type="ECO:0000313" key="2">
    <source>
        <dbReference type="Proteomes" id="UP000248840"/>
    </source>
</evidence>
<protein>
    <submittedName>
        <fullName evidence="1">Hemoglobin</fullName>
    </submittedName>
</protein>
<dbReference type="InterPro" id="IPR009050">
    <property type="entry name" value="Globin-like_sf"/>
</dbReference>
<reference evidence="1 2" key="1">
    <citation type="submission" date="2018-06" db="EMBL/GenBank/DDBJ databases">
        <title>Genomic Encyclopedia of Archaeal and Bacterial Type Strains, Phase II (KMG-II): from individual species to whole genera.</title>
        <authorList>
            <person name="Goeker M."/>
        </authorList>
    </citation>
    <scope>NUCLEOTIDE SEQUENCE [LARGE SCALE GENOMIC DNA]</scope>
    <source>
        <strain evidence="1 2">DSM 25663</strain>
    </source>
</reference>
<evidence type="ECO:0000313" key="1">
    <source>
        <dbReference type="EMBL" id="RAR74274.1"/>
    </source>
</evidence>
<dbReference type="AlphaFoldDB" id="A0A328YLQ8"/>
<proteinExistence type="predicted"/>
<dbReference type="InterPro" id="IPR012292">
    <property type="entry name" value="Globin/Proto"/>
</dbReference>
<gene>
    <name evidence="1" type="ORF">CLV55_102208</name>
</gene>
<organism evidence="1 2">
    <name type="scientific">Flavobacterium aciduliphilum</name>
    <dbReference type="NCBI Taxonomy" id="1101402"/>
    <lineage>
        <taxon>Bacteria</taxon>
        <taxon>Pseudomonadati</taxon>
        <taxon>Bacteroidota</taxon>
        <taxon>Flavobacteriia</taxon>
        <taxon>Flavobacteriales</taxon>
        <taxon>Flavobacteriaceae</taxon>
        <taxon>Flavobacterium</taxon>
    </lineage>
</organism>
<dbReference type="Proteomes" id="UP000248840">
    <property type="component" value="Unassembled WGS sequence"/>
</dbReference>
<dbReference type="OrthoDB" id="25954at2"/>
<dbReference type="Gene3D" id="1.10.490.10">
    <property type="entry name" value="Globins"/>
    <property type="match status" value="1"/>
</dbReference>
<dbReference type="SUPFAM" id="SSF46458">
    <property type="entry name" value="Globin-like"/>
    <property type="match status" value="1"/>
</dbReference>
<dbReference type="GO" id="GO:0019825">
    <property type="term" value="F:oxygen binding"/>
    <property type="evidence" value="ECO:0007669"/>
    <property type="project" value="InterPro"/>
</dbReference>
<dbReference type="CDD" id="cd08916">
    <property type="entry name" value="TrHb3_P"/>
    <property type="match status" value="1"/>
</dbReference>